<name>A0A2N3IAA1_9BACT</name>
<keyword evidence="1" id="KW-0472">Membrane</keyword>
<dbReference type="Proteomes" id="UP000233387">
    <property type="component" value="Unassembled WGS sequence"/>
</dbReference>
<gene>
    <name evidence="2" type="ORF">Rain11_2146</name>
</gene>
<keyword evidence="3" id="KW-1185">Reference proteome</keyword>
<dbReference type="RefSeq" id="WP_133121572.1">
    <property type="nucleotide sequence ID" value="NZ_NKXO01000037.1"/>
</dbReference>
<evidence type="ECO:0000256" key="1">
    <source>
        <dbReference type="SAM" id="Phobius"/>
    </source>
</evidence>
<evidence type="ECO:0000313" key="3">
    <source>
        <dbReference type="Proteomes" id="UP000233387"/>
    </source>
</evidence>
<dbReference type="AlphaFoldDB" id="A0A2N3IAA1"/>
<protein>
    <submittedName>
        <fullName evidence="2">Uncharacterized protein</fullName>
    </submittedName>
</protein>
<comment type="caution">
    <text evidence="2">The sequence shown here is derived from an EMBL/GenBank/DDBJ whole genome shotgun (WGS) entry which is preliminary data.</text>
</comment>
<proteinExistence type="predicted"/>
<feature type="transmembrane region" description="Helical" evidence="1">
    <location>
        <begin position="29"/>
        <end position="49"/>
    </location>
</feature>
<accession>A0A2N3IAA1</accession>
<evidence type="ECO:0000313" key="2">
    <source>
        <dbReference type="EMBL" id="PKQ67219.1"/>
    </source>
</evidence>
<keyword evidence="1" id="KW-1133">Transmembrane helix</keyword>
<sequence length="70" mass="8260">MQKIRLPLLLSTLYVLVYATTPYWTPECITATMYFLSPLVVLYLVWVVLKKGEPSQFTFEEAFYEDFRGK</sequence>
<reference evidence="2 3" key="1">
    <citation type="submission" date="2017-06" db="EMBL/GenBank/DDBJ databases">
        <title>Raineya orbicola gen. nov., sp. nov. a slightly thermophilic bacterium of the phylum Bacteroidetes and the description of Raineyaceae fam. nov.</title>
        <authorList>
            <person name="Albuquerque L."/>
            <person name="Polonia A.R.M."/>
            <person name="Barroso C."/>
            <person name="Froufe H.J.C."/>
            <person name="Lage O."/>
            <person name="Lobo-Da-Cunha A."/>
            <person name="Egas C."/>
            <person name="Da Costa M.S."/>
        </authorList>
    </citation>
    <scope>NUCLEOTIDE SEQUENCE [LARGE SCALE GENOMIC DNA]</scope>
    <source>
        <strain evidence="2 3">SPSPC-11</strain>
    </source>
</reference>
<keyword evidence="1" id="KW-0812">Transmembrane</keyword>
<organism evidence="2 3">
    <name type="scientific">Raineya orbicola</name>
    <dbReference type="NCBI Taxonomy" id="2016530"/>
    <lineage>
        <taxon>Bacteria</taxon>
        <taxon>Pseudomonadati</taxon>
        <taxon>Bacteroidota</taxon>
        <taxon>Cytophagia</taxon>
        <taxon>Cytophagales</taxon>
        <taxon>Raineyaceae</taxon>
        <taxon>Raineya</taxon>
    </lineage>
</organism>
<dbReference type="EMBL" id="NKXO01000037">
    <property type="protein sequence ID" value="PKQ67219.1"/>
    <property type="molecule type" value="Genomic_DNA"/>
</dbReference>